<gene>
    <name evidence="4" type="ORF">DNK49_04185</name>
</gene>
<dbReference type="RefSeq" id="WP_110523082.1">
    <property type="nucleotide sequence ID" value="NZ_QKOE01000002.1"/>
</dbReference>
<dbReference type="NCBIfam" id="NF006179">
    <property type="entry name" value="PRK08312.1"/>
    <property type="match status" value="1"/>
</dbReference>
<reference evidence="4 5" key="1">
    <citation type="submission" date="2018-06" db="EMBL/GenBank/DDBJ databases">
        <title>Azoarcus communis strain SWub3 genome.</title>
        <authorList>
            <person name="Zorraquino Salvo V."/>
            <person name="Toubiana D."/>
            <person name="Blumwald E."/>
        </authorList>
    </citation>
    <scope>NUCLEOTIDE SEQUENCE [LARGE SCALE GENOMIC DNA]</scope>
    <source>
        <strain evidence="4 5">SWub3</strain>
    </source>
</reference>
<evidence type="ECO:0000313" key="4">
    <source>
        <dbReference type="EMBL" id="PZA17736.1"/>
    </source>
</evidence>
<evidence type="ECO:0000313" key="5">
    <source>
        <dbReference type="Proteomes" id="UP000248259"/>
    </source>
</evidence>
<dbReference type="EMBL" id="QKOE01000002">
    <property type="protein sequence ID" value="PZA17736.1"/>
    <property type="molecule type" value="Genomic_DNA"/>
</dbReference>
<dbReference type="InterPro" id="IPR002869">
    <property type="entry name" value="Pyrv_flavodox_OxRed_cen"/>
</dbReference>
<organism evidence="4 5">
    <name type="scientific">Parazoarcus communis SWub3 = DSM 12120</name>
    <dbReference type="NCBI Taxonomy" id="1121029"/>
    <lineage>
        <taxon>Bacteria</taxon>
        <taxon>Pseudomonadati</taxon>
        <taxon>Pseudomonadota</taxon>
        <taxon>Betaproteobacteria</taxon>
        <taxon>Rhodocyclales</taxon>
        <taxon>Zoogloeaceae</taxon>
        <taxon>Parazoarcus</taxon>
    </lineage>
</organism>
<dbReference type="InterPro" id="IPR019752">
    <property type="entry name" value="Pyrv/ketoisovalerate_OxRed_cat"/>
</dbReference>
<keyword evidence="1" id="KW-0560">Oxidoreductase</keyword>
<comment type="caution">
    <text evidence="4">The sequence shown here is derived from an EMBL/GenBank/DDBJ whole genome shotgun (WGS) entry which is preliminary data.</text>
</comment>
<dbReference type="Proteomes" id="UP000248259">
    <property type="component" value="Unassembled WGS sequence"/>
</dbReference>
<keyword evidence="4" id="KW-0670">Pyruvate</keyword>
<proteinExistence type="predicted"/>
<dbReference type="Pfam" id="PF20169">
    <property type="entry name" value="DUF6537"/>
    <property type="match status" value="1"/>
</dbReference>
<feature type="domain" description="DUF6537" evidence="3">
    <location>
        <begin position="259"/>
        <end position="476"/>
    </location>
</feature>
<protein>
    <submittedName>
        <fullName evidence="4">Indolepyruvate oxidoreductase</fullName>
    </submittedName>
</protein>
<dbReference type="OrthoDB" id="6135558at2"/>
<dbReference type="SUPFAM" id="SSF53323">
    <property type="entry name" value="Pyruvate-ferredoxin oxidoreductase, PFOR, domain III"/>
    <property type="match status" value="1"/>
</dbReference>
<feature type="domain" description="Pyruvate/ketoisovalerate oxidoreductase catalytic" evidence="2">
    <location>
        <begin position="37"/>
        <end position="226"/>
    </location>
</feature>
<accession>A0A323V2K6</accession>
<evidence type="ECO:0000259" key="3">
    <source>
        <dbReference type="Pfam" id="PF20169"/>
    </source>
</evidence>
<dbReference type="InterPro" id="IPR046667">
    <property type="entry name" value="DUF6537"/>
</dbReference>
<dbReference type="Pfam" id="PF01558">
    <property type="entry name" value="POR"/>
    <property type="match status" value="1"/>
</dbReference>
<evidence type="ECO:0000259" key="2">
    <source>
        <dbReference type="Pfam" id="PF01558"/>
    </source>
</evidence>
<dbReference type="Gene3D" id="3.40.920.10">
    <property type="entry name" value="Pyruvate-ferredoxin oxidoreductase, PFOR, domain III"/>
    <property type="match status" value="1"/>
</dbReference>
<dbReference type="GO" id="GO:0016903">
    <property type="term" value="F:oxidoreductase activity, acting on the aldehyde or oxo group of donors"/>
    <property type="evidence" value="ECO:0007669"/>
    <property type="project" value="InterPro"/>
</dbReference>
<sequence>MTAVPAFASVPAFDSLHAAADPQAGTRPLTILIAALGGEGGGVLAEWLVELATRCGYVAQSTSIPGVAQRTGATTYYVEIHPQPISELAGRRPVLGLAAVPGAVDVFIASELLEAARHAGNGMLDPARTLVIASTSRSLTTAERMQMGDGRSDGEHLLRTVREHSLACVAFDIAGTARACATVPSAVMFGALAASGRLPFPREAWEAVIRASGRGVEASLRGFDRAWQNVGGAFAPAAGFVQPPQSLPANAAAGFPAEVADIVNLGLARVRDYQDAAYGERYLARVRAVLACERRLDPEVAQGYALTRETARFLALWMAFDDIVRVARLKCSATRFARVRREAGAGDDDLLRIVDHFKPGVPELAGLLPARLEAPLLRWAARRRANGKAPLELALHLDVTRIRGFLALRLVGGLRWLRPHGMRFAREQAMIEQWLACIVDTGDWGLAHELALCGRLIKGYGATNDRGRDNLAHILTHLAVGAQPAAVRAEAVRRAREAALADEAGTTFDQVLREHGAPSRPVKAQPINFVPRRVQGSR</sequence>
<dbReference type="AlphaFoldDB" id="A0A323V2K6"/>
<keyword evidence="5" id="KW-1185">Reference proteome</keyword>
<name>A0A323V2K6_9RHOO</name>
<evidence type="ECO:0000256" key="1">
    <source>
        <dbReference type="ARBA" id="ARBA00023002"/>
    </source>
</evidence>